<dbReference type="AlphaFoldDB" id="A0A0D2PBA1"/>
<gene>
    <name evidence="1" type="ORF">HYPSUDRAFT_206060</name>
</gene>
<proteinExistence type="predicted"/>
<organism evidence="1 2">
    <name type="scientific">Hypholoma sublateritium (strain FD-334 SS-4)</name>
    <dbReference type="NCBI Taxonomy" id="945553"/>
    <lineage>
        <taxon>Eukaryota</taxon>
        <taxon>Fungi</taxon>
        <taxon>Dikarya</taxon>
        <taxon>Basidiomycota</taxon>
        <taxon>Agaricomycotina</taxon>
        <taxon>Agaricomycetes</taxon>
        <taxon>Agaricomycetidae</taxon>
        <taxon>Agaricales</taxon>
        <taxon>Agaricineae</taxon>
        <taxon>Strophariaceae</taxon>
        <taxon>Hypholoma</taxon>
    </lineage>
</organism>
<sequence length="224" mass="25098">MKMACRRQVTREEDTSYSLLGILGVDISIAYGEGAHRAFFRLVRELFNTKKHVIDLFNRSYDAGESLLPSSLESYQYREPFWDYPDGGTCLDDYLPPEPIIPTHLGVCISLLLAPGLVTDTEHDEKYVPKGGLSAKTSITFYFPTGERRYSWLLLCDKRLYTGDLADLSTQNRLELPEGVSSIYMAGIVNFGADTSGHILLPEKCLALDLNWDGILAGNFTRNS</sequence>
<keyword evidence="2" id="KW-1185">Reference proteome</keyword>
<accession>A0A0D2PBA1</accession>
<evidence type="ECO:0000313" key="2">
    <source>
        <dbReference type="Proteomes" id="UP000054270"/>
    </source>
</evidence>
<evidence type="ECO:0000313" key="1">
    <source>
        <dbReference type="EMBL" id="KJA17595.1"/>
    </source>
</evidence>
<dbReference type="Proteomes" id="UP000054270">
    <property type="component" value="Unassembled WGS sequence"/>
</dbReference>
<reference evidence="2" key="1">
    <citation type="submission" date="2014-04" db="EMBL/GenBank/DDBJ databases">
        <title>Evolutionary Origins and Diversification of the Mycorrhizal Mutualists.</title>
        <authorList>
            <consortium name="DOE Joint Genome Institute"/>
            <consortium name="Mycorrhizal Genomics Consortium"/>
            <person name="Kohler A."/>
            <person name="Kuo A."/>
            <person name="Nagy L.G."/>
            <person name="Floudas D."/>
            <person name="Copeland A."/>
            <person name="Barry K.W."/>
            <person name="Cichocki N."/>
            <person name="Veneault-Fourrey C."/>
            <person name="LaButti K."/>
            <person name="Lindquist E.A."/>
            <person name="Lipzen A."/>
            <person name="Lundell T."/>
            <person name="Morin E."/>
            <person name="Murat C."/>
            <person name="Riley R."/>
            <person name="Ohm R."/>
            <person name="Sun H."/>
            <person name="Tunlid A."/>
            <person name="Henrissat B."/>
            <person name="Grigoriev I.V."/>
            <person name="Hibbett D.S."/>
            <person name="Martin F."/>
        </authorList>
    </citation>
    <scope>NUCLEOTIDE SEQUENCE [LARGE SCALE GENOMIC DNA]</scope>
    <source>
        <strain evidence="2">FD-334 SS-4</strain>
    </source>
</reference>
<protein>
    <submittedName>
        <fullName evidence="1">Uncharacterized protein</fullName>
    </submittedName>
</protein>
<name>A0A0D2PBA1_HYPSF</name>
<dbReference type="EMBL" id="KN817601">
    <property type="protein sequence ID" value="KJA17595.1"/>
    <property type="molecule type" value="Genomic_DNA"/>
</dbReference>